<keyword evidence="2" id="KW-1185">Reference proteome</keyword>
<dbReference type="EMBL" id="JAACJL010000057">
    <property type="protein sequence ID" value="KAF4611416.1"/>
    <property type="molecule type" value="Genomic_DNA"/>
</dbReference>
<evidence type="ECO:0000313" key="1">
    <source>
        <dbReference type="EMBL" id="KAF4611416.1"/>
    </source>
</evidence>
<accession>A0A8H4QIK1</accession>
<organism evidence="1 2">
    <name type="scientific">Agrocybe pediades</name>
    <dbReference type="NCBI Taxonomy" id="84607"/>
    <lineage>
        <taxon>Eukaryota</taxon>
        <taxon>Fungi</taxon>
        <taxon>Dikarya</taxon>
        <taxon>Basidiomycota</taxon>
        <taxon>Agaricomycotina</taxon>
        <taxon>Agaricomycetes</taxon>
        <taxon>Agaricomycetidae</taxon>
        <taxon>Agaricales</taxon>
        <taxon>Agaricineae</taxon>
        <taxon>Strophariaceae</taxon>
        <taxon>Agrocybe</taxon>
    </lineage>
</organism>
<sequence length="462" mass="52338">MAQQAVTIPAELIDNIVDEVAQDPDFISRRQSLKSLALSSWALRHRAHKHTFADIYLCGMDTYLQSANPRIHFLLELLEMEHHSTLPGIASYIKSLNVYMTGPECMVRPTLDDGTLASILRKIFRSGEPSGGPRTLSLTLGIHGQPGMTFNWSSFNEDFQDAFRTLCRNPLFTTLHLSRFNNVPRDIFRHATLKNVNMSEISLVGENLLLDAPDVAGAQPEVDSDRRLAGREPSVGEEGEVVLLESINVDHSFSLVDVLDITQSRRAHIVYSRLKDLTVRINHVAQYERTASILEGAAASLQNLDVNLRCKEPGSLELCKLSNLVNLTISHVSTSYKGAEWSCMPQICHLLRQPHFPPSLQKITLNILLYTNLSDKSPKDIVQDYPYALLDDLFSHRRFDTLQHVVLVFSFNLYVYEKDQLDEGAFAREASVHVRKAFPEVNNRAKFRFDVVIDPKFYRYSK</sequence>
<dbReference type="AlphaFoldDB" id="A0A8H4QIK1"/>
<protein>
    <submittedName>
        <fullName evidence="1">Uncharacterized protein</fullName>
    </submittedName>
</protein>
<name>A0A8H4QIK1_9AGAR</name>
<comment type="caution">
    <text evidence="1">The sequence shown here is derived from an EMBL/GenBank/DDBJ whole genome shotgun (WGS) entry which is preliminary data.</text>
</comment>
<evidence type="ECO:0000313" key="2">
    <source>
        <dbReference type="Proteomes" id="UP000521872"/>
    </source>
</evidence>
<dbReference type="Proteomes" id="UP000521872">
    <property type="component" value="Unassembled WGS sequence"/>
</dbReference>
<gene>
    <name evidence="1" type="ORF">D9613_003838</name>
</gene>
<proteinExistence type="predicted"/>
<reference evidence="1 2" key="1">
    <citation type="submission" date="2019-12" db="EMBL/GenBank/DDBJ databases">
        <authorList>
            <person name="Floudas D."/>
            <person name="Bentzer J."/>
            <person name="Ahren D."/>
            <person name="Johansson T."/>
            <person name="Persson P."/>
            <person name="Tunlid A."/>
        </authorList>
    </citation>
    <scope>NUCLEOTIDE SEQUENCE [LARGE SCALE GENOMIC DNA]</scope>
    <source>
        <strain evidence="1 2">CBS 102.39</strain>
    </source>
</reference>